<dbReference type="Pfam" id="PF14214">
    <property type="entry name" value="Helitron_like_N"/>
    <property type="match status" value="1"/>
</dbReference>
<sequence length="383" mass="43980">MNQTCIYCGAKFWMEEKNRNSSLASPAFSICYAHGKVRLAPLIVPPPYLLNLYTSSDSDAVSFRKNIRRYNNVLACTSFGADINVIAGQGISDFRIHGQVYHRISSLLPEDGLQPAFAQLYIYDTEHENANRHNVMSDLNDGILHNLLIMLDECNPYIRNFCRVRDLIQMNVPDEIFMVIHADRTRDSRRYNAPSTSEVAAIMFGDGHELHASNRDIVLRLHNGGLQRISEIHPSYDPLHYVLLFPQGDDGWHIDVPLAGSEKRERVTTMQFYSYRLQIREGDWLHNAGRLYQQYIVDQYTKIEQTRLNYLKFNQDSLRTDLYCRVSDALHAVTSNDLGRHIILPSSFSGGPRHMYQLYQDAMAIMSCFGKPDLFVTFTCNPK</sequence>
<evidence type="ECO:0000313" key="2">
    <source>
        <dbReference type="EMBL" id="ESA22057.1"/>
    </source>
</evidence>
<dbReference type="InterPro" id="IPR025476">
    <property type="entry name" value="Helitron_helicase-like"/>
</dbReference>
<reference evidence="2" key="1">
    <citation type="submission" date="2013-07" db="EMBL/GenBank/DDBJ databases">
        <title>The genome of an arbuscular mycorrhizal fungus provides insights into the evolution of the oldest plant symbiosis.</title>
        <authorList>
            <consortium name="DOE Joint Genome Institute"/>
            <person name="Tisserant E."/>
            <person name="Malbreil M."/>
            <person name="Kuo A."/>
            <person name="Kohler A."/>
            <person name="Symeonidi A."/>
            <person name="Balestrini R."/>
            <person name="Charron P."/>
            <person name="Duensing N."/>
            <person name="Frei-dit-Frey N."/>
            <person name="Gianinazzi-Pearson V."/>
            <person name="Gilbert B."/>
            <person name="Handa Y."/>
            <person name="Hijri M."/>
            <person name="Kaul R."/>
            <person name="Kawaguchi M."/>
            <person name="Krajinski F."/>
            <person name="Lammers P."/>
            <person name="Lapierre D."/>
            <person name="Masclaux F.G."/>
            <person name="Murat C."/>
            <person name="Morin E."/>
            <person name="Ndikumana S."/>
            <person name="Pagni M."/>
            <person name="Petitpierre D."/>
            <person name="Requena N."/>
            <person name="Rosikiewicz P."/>
            <person name="Riley R."/>
            <person name="Saito K."/>
            <person name="San Clemente H."/>
            <person name="Shapiro H."/>
            <person name="van Tuinen D."/>
            <person name="Becard G."/>
            <person name="Bonfante P."/>
            <person name="Paszkowski U."/>
            <person name="Shachar-Hill Y."/>
            <person name="Young J.P."/>
            <person name="Sanders I.R."/>
            <person name="Henrissat B."/>
            <person name="Rensing S.A."/>
            <person name="Grigoriev I.V."/>
            <person name="Corradi N."/>
            <person name="Roux C."/>
            <person name="Martin F."/>
        </authorList>
    </citation>
    <scope>NUCLEOTIDE SEQUENCE</scope>
    <source>
        <strain evidence="2">DAOM 197198</strain>
    </source>
</reference>
<dbReference type="PANTHER" id="PTHR45786">
    <property type="entry name" value="DNA BINDING PROTEIN-LIKE"/>
    <property type="match status" value="1"/>
</dbReference>
<organism evidence="2">
    <name type="scientific">Rhizophagus irregularis (strain DAOM 181602 / DAOM 197198 / MUCL 43194)</name>
    <name type="common">Arbuscular mycorrhizal fungus</name>
    <name type="synonym">Glomus intraradices</name>
    <dbReference type="NCBI Taxonomy" id="747089"/>
    <lineage>
        <taxon>Eukaryota</taxon>
        <taxon>Fungi</taxon>
        <taxon>Fungi incertae sedis</taxon>
        <taxon>Mucoromycota</taxon>
        <taxon>Glomeromycotina</taxon>
        <taxon>Glomeromycetes</taxon>
        <taxon>Glomerales</taxon>
        <taxon>Glomeraceae</taxon>
        <taxon>Rhizophagus</taxon>
    </lineage>
</organism>
<gene>
    <name evidence="2" type="ORF">GLOINDRAFT_45157</name>
</gene>
<accession>U9UQU3</accession>
<dbReference type="HOGENOM" id="CLU_001324_5_7_1"/>
<feature type="domain" description="Helitron helicase-like" evidence="1">
    <location>
        <begin position="272"/>
        <end position="383"/>
    </location>
</feature>
<feature type="non-terminal residue" evidence="2">
    <location>
        <position position="383"/>
    </location>
</feature>
<protein>
    <recommendedName>
        <fullName evidence="1">Helitron helicase-like domain-containing protein</fullName>
    </recommendedName>
</protein>
<dbReference type="VEuPathDB" id="FungiDB:RhiirFUN_013042"/>
<dbReference type="eggNOG" id="KOG0987">
    <property type="taxonomic scope" value="Eukaryota"/>
</dbReference>
<proteinExistence type="predicted"/>
<dbReference type="AlphaFoldDB" id="U9UQU3"/>
<dbReference type="EMBL" id="KI275922">
    <property type="protein sequence ID" value="ESA22057.1"/>
    <property type="molecule type" value="Genomic_DNA"/>
</dbReference>
<name>U9UQU3_RHIID</name>
<dbReference type="PANTHER" id="PTHR45786:SF74">
    <property type="entry name" value="ATP-DEPENDENT DNA HELICASE"/>
    <property type="match status" value="1"/>
</dbReference>
<evidence type="ECO:0000259" key="1">
    <source>
        <dbReference type="Pfam" id="PF14214"/>
    </source>
</evidence>